<evidence type="ECO:0000256" key="8">
    <source>
        <dbReference type="ARBA" id="ARBA00048679"/>
    </source>
</evidence>
<evidence type="ECO:0000256" key="5">
    <source>
        <dbReference type="ARBA" id="ARBA00022777"/>
    </source>
</evidence>
<dbReference type="InterPro" id="IPR000719">
    <property type="entry name" value="Prot_kinase_dom"/>
</dbReference>
<organism evidence="11 12">
    <name type="scientific">Physocladia obscura</name>
    <dbReference type="NCBI Taxonomy" id="109957"/>
    <lineage>
        <taxon>Eukaryota</taxon>
        <taxon>Fungi</taxon>
        <taxon>Fungi incertae sedis</taxon>
        <taxon>Chytridiomycota</taxon>
        <taxon>Chytridiomycota incertae sedis</taxon>
        <taxon>Chytridiomycetes</taxon>
        <taxon>Chytridiales</taxon>
        <taxon>Chytriomycetaceae</taxon>
        <taxon>Physocladia</taxon>
    </lineage>
</organism>
<dbReference type="AlphaFoldDB" id="A0AAD5XBT0"/>
<comment type="catalytic activity">
    <reaction evidence="8">
        <text>L-seryl-[protein] + ATP = O-phospho-L-seryl-[protein] + ADP + H(+)</text>
        <dbReference type="Rhea" id="RHEA:17989"/>
        <dbReference type="Rhea" id="RHEA-COMP:9863"/>
        <dbReference type="Rhea" id="RHEA-COMP:11604"/>
        <dbReference type="ChEBI" id="CHEBI:15378"/>
        <dbReference type="ChEBI" id="CHEBI:29999"/>
        <dbReference type="ChEBI" id="CHEBI:30616"/>
        <dbReference type="ChEBI" id="CHEBI:83421"/>
        <dbReference type="ChEBI" id="CHEBI:456216"/>
        <dbReference type="EC" id="2.7.11.1"/>
    </reaction>
</comment>
<evidence type="ECO:0000256" key="7">
    <source>
        <dbReference type="ARBA" id="ARBA00047899"/>
    </source>
</evidence>
<dbReference type="PANTHER" id="PTHR47634">
    <property type="entry name" value="PROTEIN KINASE DOMAIN-CONTAINING PROTEIN-RELATED"/>
    <property type="match status" value="1"/>
</dbReference>
<feature type="region of interest" description="Disordered" evidence="9">
    <location>
        <begin position="264"/>
        <end position="307"/>
    </location>
</feature>
<sequence>MQSLKSSNSSVVSLPSLENSNNEKKFEMKGLENPERSAADALKISGSEGNGGDGIADITGDDASEIERKKRRRDERREKKRREYENIQVKIADLGNACWTHHHFTSDIQTRQYRSPEAILGADYDTSADMWSVGCMTFELITGDYLFDPQAGTRYTKDDDHIAQISELLGGFPKSVALSGKYSSEIFNRRGELRHIHKLRFWGISDVLQEKYHFSKPEADEIAAFILPMIEIYPDRRATAAEMLGNPWIRDVDVNDVRRRGAAVAGVRDASLPKSNSDYASGGDTEEEDEEEEREEEGDESEDGEEY</sequence>
<keyword evidence="4" id="KW-0547">Nucleotide-binding</keyword>
<dbReference type="PROSITE" id="PS50011">
    <property type="entry name" value="PROTEIN_KINASE_DOM"/>
    <property type="match status" value="1"/>
</dbReference>
<dbReference type="Proteomes" id="UP001211907">
    <property type="component" value="Unassembled WGS sequence"/>
</dbReference>
<evidence type="ECO:0000256" key="4">
    <source>
        <dbReference type="ARBA" id="ARBA00022741"/>
    </source>
</evidence>
<dbReference type="GO" id="GO:0000245">
    <property type="term" value="P:spliceosomal complex assembly"/>
    <property type="evidence" value="ECO:0007669"/>
    <property type="project" value="TreeGrafter"/>
</dbReference>
<dbReference type="GO" id="GO:0004674">
    <property type="term" value="F:protein serine/threonine kinase activity"/>
    <property type="evidence" value="ECO:0007669"/>
    <property type="project" value="UniProtKB-KW"/>
</dbReference>
<feature type="compositionally biased region" description="Low complexity" evidence="9">
    <location>
        <begin position="1"/>
        <end position="20"/>
    </location>
</feature>
<accession>A0AAD5XBT0</accession>
<keyword evidence="2 11" id="KW-0723">Serine/threonine-protein kinase</keyword>
<dbReference type="Gene3D" id="1.10.510.10">
    <property type="entry name" value="Transferase(Phosphotransferase) domain 1"/>
    <property type="match status" value="1"/>
</dbReference>
<dbReference type="InterPro" id="IPR051334">
    <property type="entry name" value="SRPK"/>
</dbReference>
<evidence type="ECO:0000256" key="9">
    <source>
        <dbReference type="SAM" id="MobiDB-lite"/>
    </source>
</evidence>
<reference evidence="11" key="1">
    <citation type="submission" date="2020-05" db="EMBL/GenBank/DDBJ databases">
        <title>Phylogenomic resolution of chytrid fungi.</title>
        <authorList>
            <person name="Stajich J.E."/>
            <person name="Amses K."/>
            <person name="Simmons R."/>
            <person name="Seto K."/>
            <person name="Myers J."/>
            <person name="Bonds A."/>
            <person name="Quandt C.A."/>
            <person name="Barry K."/>
            <person name="Liu P."/>
            <person name="Grigoriev I."/>
            <person name="Longcore J.E."/>
            <person name="James T.Y."/>
        </authorList>
    </citation>
    <scope>NUCLEOTIDE SEQUENCE</scope>
    <source>
        <strain evidence="11">JEL0513</strain>
    </source>
</reference>
<dbReference type="GO" id="GO:0005737">
    <property type="term" value="C:cytoplasm"/>
    <property type="evidence" value="ECO:0007669"/>
    <property type="project" value="TreeGrafter"/>
</dbReference>
<dbReference type="SUPFAM" id="SSF56112">
    <property type="entry name" value="Protein kinase-like (PK-like)"/>
    <property type="match status" value="1"/>
</dbReference>
<keyword evidence="3" id="KW-0808">Transferase</keyword>
<dbReference type="FunFam" id="1.10.510.10:FF:000409">
    <property type="entry name" value="CMGC/SRPK protein kinase"/>
    <property type="match status" value="1"/>
</dbReference>
<feature type="region of interest" description="Disordered" evidence="9">
    <location>
        <begin position="1"/>
        <end position="81"/>
    </location>
</feature>
<dbReference type="GO" id="GO:0005634">
    <property type="term" value="C:nucleus"/>
    <property type="evidence" value="ECO:0007669"/>
    <property type="project" value="TreeGrafter"/>
</dbReference>
<proteinExistence type="predicted"/>
<keyword evidence="12" id="KW-1185">Reference proteome</keyword>
<dbReference type="SMART" id="SM00220">
    <property type="entry name" value="S_TKc"/>
    <property type="match status" value="1"/>
</dbReference>
<comment type="caution">
    <text evidence="11">The sequence shown here is derived from an EMBL/GenBank/DDBJ whole genome shotgun (WGS) entry which is preliminary data.</text>
</comment>
<gene>
    <name evidence="11" type="primary">DSK1_2</name>
    <name evidence="11" type="ORF">HK100_007970</name>
</gene>
<keyword evidence="6" id="KW-0067">ATP-binding</keyword>
<evidence type="ECO:0000259" key="10">
    <source>
        <dbReference type="PROSITE" id="PS50011"/>
    </source>
</evidence>
<dbReference type="PANTHER" id="PTHR47634:SF9">
    <property type="entry name" value="PROTEIN KINASE DOMAIN-CONTAINING PROTEIN-RELATED"/>
    <property type="match status" value="1"/>
</dbReference>
<dbReference type="Pfam" id="PF00069">
    <property type="entry name" value="Pkinase"/>
    <property type="match status" value="1"/>
</dbReference>
<feature type="compositionally biased region" description="Basic and acidic residues" evidence="9">
    <location>
        <begin position="21"/>
        <end position="38"/>
    </location>
</feature>
<evidence type="ECO:0000256" key="1">
    <source>
        <dbReference type="ARBA" id="ARBA00012513"/>
    </source>
</evidence>
<evidence type="ECO:0000313" key="12">
    <source>
        <dbReference type="Proteomes" id="UP001211907"/>
    </source>
</evidence>
<dbReference type="InterPro" id="IPR011009">
    <property type="entry name" value="Kinase-like_dom_sf"/>
</dbReference>
<dbReference type="EC" id="2.7.11.1" evidence="1"/>
<dbReference type="EMBL" id="JADGJH010003802">
    <property type="protein sequence ID" value="KAJ3088715.1"/>
    <property type="molecule type" value="Genomic_DNA"/>
</dbReference>
<feature type="domain" description="Protein kinase" evidence="10">
    <location>
        <begin position="1"/>
        <end position="249"/>
    </location>
</feature>
<dbReference type="GO" id="GO:0005524">
    <property type="term" value="F:ATP binding"/>
    <property type="evidence" value="ECO:0007669"/>
    <property type="project" value="UniProtKB-KW"/>
</dbReference>
<evidence type="ECO:0000256" key="6">
    <source>
        <dbReference type="ARBA" id="ARBA00022840"/>
    </source>
</evidence>
<feature type="compositionally biased region" description="Acidic residues" evidence="9">
    <location>
        <begin position="284"/>
        <end position="307"/>
    </location>
</feature>
<dbReference type="GO" id="GO:0050684">
    <property type="term" value="P:regulation of mRNA processing"/>
    <property type="evidence" value="ECO:0007669"/>
    <property type="project" value="TreeGrafter"/>
</dbReference>
<name>A0AAD5XBT0_9FUNG</name>
<comment type="catalytic activity">
    <reaction evidence="7">
        <text>L-threonyl-[protein] + ATP = O-phospho-L-threonyl-[protein] + ADP + H(+)</text>
        <dbReference type="Rhea" id="RHEA:46608"/>
        <dbReference type="Rhea" id="RHEA-COMP:11060"/>
        <dbReference type="Rhea" id="RHEA-COMP:11605"/>
        <dbReference type="ChEBI" id="CHEBI:15378"/>
        <dbReference type="ChEBI" id="CHEBI:30013"/>
        <dbReference type="ChEBI" id="CHEBI:30616"/>
        <dbReference type="ChEBI" id="CHEBI:61977"/>
        <dbReference type="ChEBI" id="CHEBI:456216"/>
        <dbReference type="EC" id="2.7.11.1"/>
    </reaction>
</comment>
<protein>
    <recommendedName>
        <fullName evidence="1">non-specific serine/threonine protein kinase</fullName>
        <ecNumber evidence="1">2.7.11.1</ecNumber>
    </recommendedName>
</protein>
<keyword evidence="5 11" id="KW-0418">Kinase</keyword>
<evidence type="ECO:0000313" key="11">
    <source>
        <dbReference type="EMBL" id="KAJ3088715.1"/>
    </source>
</evidence>
<evidence type="ECO:0000256" key="2">
    <source>
        <dbReference type="ARBA" id="ARBA00022527"/>
    </source>
</evidence>
<evidence type="ECO:0000256" key="3">
    <source>
        <dbReference type="ARBA" id="ARBA00022679"/>
    </source>
</evidence>